<evidence type="ECO:0000313" key="2">
    <source>
        <dbReference type="EMBL" id="AQS40921.1"/>
    </source>
</evidence>
<dbReference type="GO" id="GO:0003677">
    <property type="term" value="F:DNA binding"/>
    <property type="evidence" value="ECO:0007669"/>
    <property type="project" value="InterPro"/>
</dbReference>
<reference evidence="2 3" key="2">
    <citation type="journal article" date="2016" name="Sci. Rep.">
        <title>The genome of Rhizobiales bacteria in predatory ants reveals urease gene functions but no genes for nitrogen fixation.</title>
        <authorList>
            <person name="Neuvonen M.M."/>
            <person name="Tamarit D."/>
            <person name="Naslund K."/>
            <person name="Liebig J."/>
            <person name="Feldhaar H."/>
            <person name="Moran N.A."/>
            <person name="Guy L."/>
            <person name="Andersson S.G."/>
        </authorList>
    </citation>
    <scope>NUCLEOTIDE SEQUENCE [LARGE SCALE GENOMIC DNA]</scope>
    <source>
        <strain evidence="2 3">Hsal</strain>
    </source>
</reference>
<gene>
    <name evidence="2" type="ORF">BHV28_01980</name>
</gene>
<dbReference type="SMART" id="SM00530">
    <property type="entry name" value="HTH_XRE"/>
    <property type="match status" value="1"/>
</dbReference>
<dbReference type="Gene3D" id="1.10.260.40">
    <property type="entry name" value="lambda repressor-like DNA-binding domains"/>
    <property type="match status" value="1"/>
</dbReference>
<keyword evidence="3" id="KW-1185">Reference proteome</keyword>
<dbReference type="CDD" id="cd00093">
    <property type="entry name" value="HTH_XRE"/>
    <property type="match status" value="1"/>
</dbReference>
<dbReference type="Proteomes" id="UP000188912">
    <property type="component" value="Chromosome"/>
</dbReference>
<dbReference type="EMBL" id="CP017315">
    <property type="protein sequence ID" value="AQS40921.1"/>
    <property type="molecule type" value="Genomic_DNA"/>
</dbReference>
<accession>A0A1U9JST1</accession>
<protein>
    <submittedName>
        <fullName evidence="2">XRE family transcriptional regulator</fullName>
    </submittedName>
</protein>
<dbReference type="AlphaFoldDB" id="A0A1U9JST1"/>
<dbReference type="Pfam" id="PF01381">
    <property type="entry name" value="HTH_3"/>
    <property type="match status" value="1"/>
</dbReference>
<name>A0A1U9JST1_9HYPH</name>
<proteinExistence type="predicted"/>
<evidence type="ECO:0000259" key="1">
    <source>
        <dbReference type="PROSITE" id="PS50943"/>
    </source>
</evidence>
<reference evidence="2 3" key="1">
    <citation type="journal article" date="2010" name="Science">
        <title>Genomic comparison of the ants Camponotus floridanus and Harpegnathos saltator.</title>
        <authorList>
            <person name="Bonasio R."/>
            <person name="Zhang G."/>
            <person name="Ye C."/>
            <person name="Mutti N.S."/>
            <person name="Fang X."/>
            <person name="Qin N."/>
            <person name="Donahue G."/>
            <person name="Yang P."/>
            <person name="Li Q."/>
            <person name="Li C."/>
            <person name="Zhang P."/>
            <person name="Huang Z."/>
            <person name="Berger S.L."/>
            <person name="Reinberg D."/>
            <person name="Wang J."/>
            <person name="Liebig J."/>
        </authorList>
    </citation>
    <scope>NUCLEOTIDE SEQUENCE [LARGE SCALE GENOMIC DNA]</scope>
    <source>
        <strain evidence="2 3">Hsal</strain>
    </source>
</reference>
<dbReference type="InterPro" id="IPR010982">
    <property type="entry name" value="Lambda_DNA-bd_dom_sf"/>
</dbReference>
<sequence>MTPFGQKIRDLRAGRNISQKEMAAALAVSPAYLSALEHGHRSAPSFDFVQRVITYFNIIWDEADELLQLAGVSHPRIVIDTTGLGPQATLFANELARTIRHLDEEALAQMTVTMQQAKLKNRHE</sequence>
<organism evidence="2 3">
    <name type="scientific">Candidatus Tokpelaia hoelldobleri</name>
    <dbReference type="NCBI Taxonomy" id="1902579"/>
    <lineage>
        <taxon>Bacteria</taxon>
        <taxon>Pseudomonadati</taxon>
        <taxon>Pseudomonadota</taxon>
        <taxon>Alphaproteobacteria</taxon>
        <taxon>Hyphomicrobiales</taxon>
        <taxon>Candidatus Tokpelaia</taxon>
    </lineage>
</organism>
<feature type="domain" description="HTH cro/C1-type" evidence="1">
    <location>
        <begin position="8"/>
        <end position="66"/>
    </location>
</feature>
<dbReference type="SUPFAM" id="SSF47413">
    <property type="entry name" value="lambda repressor-like DNA-binding domains"/>
    <property type="match status" value="1"/>
</dbReference>
<dbReference type="InterPro" id="IPR001387">
    <property type="entry name" value="Cro/C1-type_HTH"/>
</dbReference>
<dbReference type="STRING" id="1902579.BHV28_01980"/>
<dbReference type="KEGG" id="thd:BHV28_01980"/>
<evidence type="ECO:0000313" key="3">
    <source>
        <dbReference type="Proteomes" id="UP000188912"/>
    </source>
</evidence>
<dbReference type="PROSITE" id="PS50943">
    <property type="entry name" value="HTH_CROC1"/>
    <property type="match status" value="1"/>
</dbReference>